<dbReference type="AlphaFoldDB" id="A0AA88DFH1"/>
<sequence length="126" mass="14036">MGFTLSQDEDEPTTFAAIVVPPSQPRRRSPAVASPTTLLSQSLQPLQPTVVAWPSQARRTTVSVLTTITAHVVVYRRSPDMLLAEICTSFHLHSPFYCQPRPRHHCIPDMPLVEICNFPLPPLPDL</sequence>
<comment type="caution">
    <text evidence="2">The sequence shown here is derived from an EMBL/GenBank/DDBJ whole genome shotgun (WGS) entry which is preliminary data.</text>
</comment>
<feature type="region of interest" description="Disordered" evidence="1">
    <location>
        <begin position="17"/>
        <end position="38"/>
    </location>
</feature>
<evidence type="ECO:0000256" key="1">
    <source>
        <dbReference type="SAM" id="MobiDB-lite"/>
    </source>
</evidence>
<organism evidence="2 3">
    <name type="scientific">Ficus carica</name>
    <name type="common">Common fig</name>
    <dbReference type="NCBI Taxonomy" id="3494"/>
    <lineage>
        <taxon>Eukaryota</taxon>
        <taxon>Viridiplantae</taxon>
        <taxon>Streptophyta</taxon>
        <taxon>Embryophyta</taxon>
        <taxon>Tracheophyta</taxon>
        <taxon>Spermatophyta</taxon>
        <taxon>Magnoliopsida</taxon>
        <taxon>eudicotyledons</taxon>
        <taxon>Gunneridae</taxon>
        <taxon>Pentapetalae</taxon>
        <taxon>rosids</taxon>
        <taxon>fabids</taxon>
        <taxon>Rosales</taxon>
        <taxon>Moraceae</taxon>
        <taxon>Ficeae</taxon>
        <taxon>Ficus</taxon>
    </lineage>
</organism>
<keyword evidence="3" id="KW-1185">Reference proteome</keyword>
<reference evidence="2" key="1">
    <citation type="submission" date="2023-07" db="EMBL/GenBank/DDBJ databases">
        <title>draft genome sequence of fig (Ficus carica).</title>
        <authorList>
            <person name="Takahashi T."/>
            <person name="Nishimura K."/>
        </authorList>
    </citation>
    <scope>NUCLEOTIDE SEQUENCE</scope>
</reference>
<accession>A0AA88DFH1</accession>
<evidence type="ECO:0000313" key="3">
    <source>
        <dbReference type="Proteomes" id="UP001187192"/>
    </source>
</evidence>
<name>A0AA88DFH1_FICCA</name>
<gene>
    <name evidence="2" type="ORF">TIFTF001_025341</name>
</gene>
<protein>
    <submittedName>
        <fullName evidence="2">Uncharacterized protein</fullName>
    </submittedName>
</protein>
<evidence type="ECO:0000313" key="2">
    <source>
        <dbReference type="EMBL" id="GMN56230.1"/>
    </source>
</evidence>
<dbReference type="Proteomes" id="UP001187192">
    <property type="component" value="Unassembled WGS sequence"/>
</dbReference>
<dbReference type="EMBL" id="BTGU01000062">
    <property type="protein sequence ID" value="GMN56230.1"/>
    <property type="molecule type" value="Genomic_DNA"/>
</dbReference>
<proteinExistence type="predicted"/>